<name>A0A143PXU3_LUTPR</name>
<evidence type="ECO:0000313" key="5">
    <source>
        <dbReference type="Proteomes" id="UP000076079"/>
    </source>
</evidence>
<dbReference type="InterPro" id="IPR050445">
    <property type="entry name" value="Bact_polysacc_biosynth/exp"/>
</dbReference>
<keyword evidence="5" id="KW-1185">Reference proteome</keyword>
<reference evidence="4 5" key="1">
    <citation type="journal article" date="2016" name="Genome Announc.">
        <title>First Complete Genome Sequence of a Subdivision 6 Acidobacterium Strain.</title>
        <authorList>
            <person name="Huang S."/>
            <person name="Vieira S."/>
            <person name="Bunk B."/>
            <person name="Riedel T."/>
            <person name="Sproer C."/>
            <person name="Overmann J."/>
        </authorList>
    </citation>
    <scope>NUCLEOTIDE SEQUENCE [LARGE SCALE GENOMIC DNA]</scope>
    <source>
        <strain evidence="5">DSM 100886 HEG_-6_39</strain>
    </source>
</reference>
<evidence type="ECO:0000256" key="3">
    <source>
        <dbReference type="SAM" id="MobiDB-lite"/>
    </source>
</evidence>
<dbReference type="PANTHER" id="PTHR32309">
    <property type="entry name" value="TYROSINE-PROTEIN KINASE"/>
    <property type="match status" value="1"/>
</dbReference>
<keyword evidence="4" id="KW-0808">Transferase</keyword>
<feature type="region of interest" description="Disordered" evidence="3">
    <location>
        <begin position="1"/>
        <end position="61"/>
    </location>
</feature>
<dbReference type="STRING" id="1855912.LuPra_06279"/>
<dbReference type="OrthoDB" id="9775724at2"/>
<accession>A0A143PXU3</accession>
<dbReference type="GO" id="GO:0005524">
    <property type="term" value="F:ATP binding"/>
    <property type="evidence" value="ECO:0007669"/>
    <property type="project" value="UniProtKB-KW"/>
</dbReference>
<dbReference type="Proteomes" id="UP000076079">
    <property type="component" value="Chromosome"/>
</dbReference>
<keyword evidence="4" id="KW-0418">Kinase</keyword>
<dbReference type="EC" id="2.7.10.2" evidence="4"/>
<sequence>MSRIDDALRRARGEQPEQAATDADIDMPWQFADSPAAPPRASHPPEQRPTSAPARVPEVARVDVKPLPEQVQRSVDDVPTARLVSAADANPVLIEQFRNLAAALNRLQTERTLKSLLVTSPAPGDGKSHVAVNLALTLSESYRRKVLLVDADMRRPTLHHLFHVSGAHGLLDALRAEAEDVPAVVPVTGTLSLLPAGRPQANPVGDLSSGRMSRLIANAGSTYDWVIVDSPPAAGLADARIILETVDGAILVVRAAATRFAELQAATDALGPGRLLGVILNAVDPREIHREDYYGNYYGYGSK</sequence>
<dbReference type="Pfam" id="PF10609">
    <property type="entry name" value="ParA"/>
    <property type="match status" value="1"/>
</dbReference>
<protein>
    <submittedName>
        <fullName evidence="4">Tyrosine-protein kinase YwqD</fullName>
        <ecNumber evidence="4">2.7.10.2</ecNumber>
    </submittedName>
</protein>
<dbReference type="GO" id="GO:0004715">
    <property type="term" value="F:non-membrane spanning protein tyrosine kinase activity"/>
    <property type="evidence" value="ECO:0007669"/>
    <property type="project" value="UniProtKB-EC"/>
</dbReference>
<evidence type="ECO:0000256" key="2">
    <source>
        <dbReference type="ARBA" id="ARBA00022840"/>
    </source>
</evidence>
<dbReference type="InterPro" id="IPR005702">
    <property type="entry name" value="Wzc-like_C"/>
</dbReference>
<dbReference type="InterPro" id="IPR033756">
    <property type="entry name" value="YlxH/NBP35"/>
</dbReference>
<dbReference type="AlphaFoldDB" id="A0A143PXU3"/>
<dbReference type="PANTHER" id="PTHR32309:SF13">
    <property type="entry name" value="FERRIC ENTEROBACTIN TRANSPORT PROTEIN FEPE"/>
    <property type="match status" value="1"/>
</dbReference>
<dbReference type="EMBL" id="CP015136">
    <property type="protein sequence ID" value="AMY12993.1"/>
    <property type="molecule type" value="Genomic_DNA"/>
</dbReference>
<feature type="compositionally biased region" description="Basic and acidic residues" evidence="3">
    <location>
        <begin position="1"/>
        <end position="15"/>
    </location>
</feature>
<evidence type="ECO:0000313" key="4">
    <source>
        <dbReference type="EMBL" id="AMY12993.1"/>
    </source>
</evidence>
<dbReference type="RefSeq" id="WP_110174399.1">
    <property type="nucleotide sequence ID" value="NZ_CP015136.1"/>
</dbReference>
<dbReference type="SUPFAM" id="SSF52540">
    <property type="entry name" value="P-loop containing nucleoside triphosphate hydrolases"/>
    <property type="match status" value="1"/>
</dbReference>
<evidence type="ECO:0000256" key="1">
    <source>
        <dbReference type="ARBA" id="ARBA00022741"/>
    </source>
</evidence>
<dbReference type="GO" id="GO:0005886">
    <property type="term" value="C:plasma membrane"/>
    <property type="evidence" value="ECO:0007669"/>
    <property type="project" value="TreeGrafter"/>
</dbReference>
<dbReference type="InterPro" id="IPR027417">
    <property type="entry name" value="P-loop_NTPase"/>
</dbReference>
<dbReference type="CDD" id="cd05387">
    <property type="entry name" value="BY-kinase"/>
    <property type="match status" value="1"/>
</dbReference>
<dbReference type="NCBIfam" id="TIGR01007">
    <property type="entry name" value="eps_fam"/>
    <property type="match status" value="1"/>
</dbReference>
<proteinExistence type="predicted"/>
<dbReference type="KEGG" id="abac:LuPra_06279"/>
<reference evidence="5" key="2">
    <citation type="submission" date="2016-04" db="EMBL/GenBank/DDBJ databases">
        <title>First Complete Genome Sequence of a Subdivision 6 Acidobacterium.</title>
        <authorList>
            <person name="Huang S."/>
            <person name="Vieira S."/>
            <person name="Bunk B."/>
            <person name="Riedel T."/>
            <person name="Sproeer C."/>
            <person name="Overmann J."/>
        </authorList>
    </citation>
    <scope>NUCLEOTIDE SEQUENCE [LARGE SCALE GENOMIC DNA]</scope>
    <source>
        <strain evidence="5">DSM 100886 HEG_-6_39</strain>
    </source>
</reference>
<keyword evidence="2" id="KW-0067">ATP-binding</keyword>
<organism evidence="4 5">
    <name type="scientific">Luteitalea pratensis</name>
    <dbReference type="NCBI Taxonomy" id="1855912"/>
    <lineage>
        <taxon>Bacteria</taxon>
        <taxon>Pseudomonadati</taxon>
        <taxon>Acidobacteriota</taxon>
        <taxon>Vicinamibacteria</taxon>
        <taxon>Vicinamibacterales</taxon>
        <taxon>Vicinamibacteraceae</taxon>
        <taxon>Luteitalea</taxon>
    </lineage>
</organism>
<dbReference type="Gene3D" id="3.40.50.300">
    <property type="entry name" value="P-loop containing nucleotide triphosphate hydrolases"/>
    <property type="match status" value="1"/>
</dbReference>
<gene>
    <name evidence="4" type="primary">ywqD_2</name>
    <name evidence="4" type="ORF">LuPra_06279</name>
</gene>
<keyword evidence="1" id="KW-0547">Nucleotide-binding</keyword>